<sequence length="131" mass="15299">MEINQGLPQATAHDQSPRMSVLFLLRIVIVVCMSKGEFYEHMKEPSMMCYKCKKYHLGICYEAMRSCSLKYKQTCAVENIYILTRKGRSMYFYSKLSCKANCEDINFLSFEKRTELICCKHKSYCNLPEGV</sequence>
<name>A0A8B9Y9Z6_BOSMU</name>
<reference evidence="2" key="2">
    <citation type="submission" date="2025-08" db="UniProtKB">
        <authorList>
            <consortium name="Ensembl"/>
        </authorList>
    </citation>
    <scope>IDENTIFICATION</scope>
</reference>
<proteinExistence type="predicted"/>
<dbReference type="GO" id="GO:0005615">
    <property type="term" value="C:extracellular space"/>
    <property type="evidence" value="ECO:0007669"/>
    <property type="project" value="Ensembl"/>
</dbReference>
<dbReference type="CDD" id="cd23578">
    <property type="entry name" value="TFP_LU_ECD_PATE2"/>
    <property type="match status" value="1"/>
</dbReference>
<dbReference type="GeneTree" id="ENSGT00510000048956"/>
<reference evidence="2" key="3">
    <citation type="submission" date="2025-09" db="UniProtKB">
        <authorList>
            <consortium name="Ensembl"/>
        </authorList>
    </citation>
    <scope>IDENTIFICATION</scope>
</reference>
<protein>
    <submittedName>
        <fullName evidence="2">Prostate and testis expressed 2</fullName>
    </submittedName>
</protein>
<dbReference type="AlphaFoldDB" id="A0A8B9Y9Z6"/>
<dbReference type="InterPro" id="IPR059168">
    <property type="entry name" value="PATE2-like_ECD_3FTx"/>
</dbReference>
<dbReference type="Ensembl" id="ENSBGRT00000036971.1">
    <property type="protein sequence ID" value="ENSBGRP00000031956.1"/>
    <property type="gene ID" value="ENSBGRG00000020078.1"/>
</dbReference>
<dbReference type="InterPro" id="IPR029691">
    <property type="entry name" value="PATE2"/>
</dbReference>
<keyword evidence="3" id="KW-1185">Reference proteome</keyword>
<evidence type="ECO:0000313" key="3">
    <source>
        <dbReference type="Proteomes" id="UP000694520"/>
    </source>
</evidence>
<accession>A0A8B9Y9Z6</accession>
<gene>
    <name evidence="2" type="primary">PATE2</name>
</gene>
<feature type="domain" description="UPAR/Ly6" evidence="1">
    <location>
        <begin position="47"/>
        <end position="127"/>
    </location>
</feature>
<evidence type="ECO:0000259" key="1">
    <source>
        <dbReference type="Pfam" id="PF00021"/>
    </source>
</evidence>
<dbReference type="Pfam" id="PF00021">
    <property type="entry name" value="UPAR_LY6"/>
    <property type="match status" value="1"/>
</dbReference>
<dbReference type="InterPro" id="IPR016054">
    <property type="entry name" value="LY6_UPA_recep-like"/>
</dbReference>
<reference evidence="2" key="1">
    <citation type="submission" date="2019-05" db="EMBL/GenBank/DDBJ databases">
        <authorList>
            <person name="Zhang S."/>
            <person name="Liu J."/>
        </authorList>
    </citation>
    <scope>NUCLEOTIDE SEQUENCE [LARGE SCALE GENOMIC DNA]</scope>
</reference>
<evidence type="ECO:0000313" key="2">
    <source>
        <dbReference type="Ensembl" id="ENSBGRP00000031956.1"/>
    </source>
</evidence>
<dbReference type="PANTHER" id="PTHR47884">
    <property type="entry name" value="PROSTATE AND TESTIS EXPRESSED PROTEIN 2"/>
    <property type="match status" value="1"/>
</dbReference>
<dbReference type="Proteomes" id="UP000694520">
    <property type="component" value="Chromosome 29"/>
</dbReference>
<dbReference type="PANTHER" id="PTHR47884:SF1">
    <property type="entry name" value="PROSTATE AND TESTIS EXPRESSED PROTEIN 2"/>
    <property type="match status" value="1"/>
</dbReference>
<organism evidence="2 3">
    <name type="scientific">Bos mutus grunniens</name>
    <name type="common">Wild yak</name>
    <name type="synonym">Bos grunniens</name>
    <dbReference type="NCBI Taxonomy" id="30521"/>
    <lineage>
        <taxon>Eukaryota</taxon>
        <taxon>Metazoa</taxon>
        <taxon>Chordata</taxon>
        <taxon>Craniata</taxon>
        <taxon>Vertebrata</taxon>
        <taxon>Euteleostomi</taxon>
        <taxon>Mammalia</taxon>
        <taxon>Eutheria</taxon>
        <taxon>Laurasiatheria</taxon>
        <taxon>Artiodactyla</taxon>
        <taxon>Ruminantia</taxon>
        <taxon>Pecora</taxon>
        <taxon>Bovidae</taxon>
        <taxon>Bovinae</taxon>
        <taxon>Bos</taxon>
    </lineage>
</organism>